<dbReference type="Gene3D" id="2.30.30.30">
    <property type="match status" value="1"/>
</dbReference>
<evidence type="ECO:0008006" key="3">
    <source>
        <dbReference type="Google" id="ProtNLM"/>
    </source>
</evidence>
<dbReference type="GO" id="GO:0045901">
    <property type="term" value="P:positive regulation of translational elongation"/>
    <property type="evidence" value="ECO:0007669"/>
    <property type="project" value="InterPro"/>
</dbReference>
<dbReference type="GO" id="GO:0003723">
    <property type="term" value="F:RNA binding"/>
    <property type="evidence" value="ECO:0007669"/>
    <property type="project" value="InterPro"/>
</dbReference>
<proteinExistence type="predicted"/>
<dbReference type="STRING" id="1448320.A0A319DC45"/>
<evidence type="ECO:0000313" key="2">
    <source>
        <dbReference type="Proteomes" id="UP000247810"/>
    </source>
</evidence>
<dbReference type="PANTHER" id="PTHR11673">
    <property type="entry name" value="TRANSLATION INITIATION FACTOR 5A FAMILY MEMBER"/>
    <property type="match status" value="1"/>
</dbReference>
<name>A0A319DC45_9EURO</name>
<dbReference type="Proteomes" id="UP000247810">
    <property type="component" value="Unassembled WGS sequence"/>
</dbReference>
<dbReference type="OrthoDB" id="9975114at2759"/>
<dbReference type="GO" id="GO:0043022">
    <property type="term" value="F:ribosome binding"/>
    <property type="evidence" value="ECO:0007669"/>
    <property type="project" value="InterPro"/>
</dbReference>
<dbReference type="AlphaFoldDB" id="A0A319DC45"/>
<sequence length="142" mass="16153">MTSEHPFDFSTRNCSDLRPGDYIFIEDRPCRIIEITISPHKDNAVMIQGRDILNDETRNEEYRSNETMDIPLVQFTKCQLVSFNNFELRLRMPSGVVRSDIKVVEGIQLKLQELQAKHNAQAISVTVQSVMGEEAVIDAVVG</sequence>
<dbReference type="VEuPathDB" id="FungiDB:BO71DRAFT_488617"/>
<dbReference type="InterPro" id="IPR012340">
    <property type="entry name" value="NA-bd_OB-fold"/>
</dbReference>
<gene>
    <name evidence="1" type="ORF">BO71DRAFT_488617</name>
</gene>
<dbReference type="InterPro" id="IPR008991">
    <property type="entry name" value="Translation_prot_SH3-like_sf"/>
</dbReference>
<organism evidence="1 2">
    <name type="scientific">Aspergillus ellipticus CBS 707.79</name>
    <dbReference type="NCBI Taxonomy" id="1448320"/>
    <lineage>
        <taxon>Eukaryota</taxon>
        <taxon>Fungi</taxon>
        <taxon>Dikarya</taxon>
        <taxon>Ascomycota</taxon>
        <taxon>Pezizomycotina</taxon>
        <taxon>Eurotiomycetes</taxon>
        <taxon>Eurotiomycetidae</taxon>
        <taxon>Eurotiales</taxon>
        <taxon>Aspergillaceae</taxon>
        <taxon>Aspergillus</taxon>
        <taxon>Aspergillus subgen. Circumdati</taxon>
    </lineage>
</organism>
<dbReference type="InterPro" id="IPR014722">
    <property type="entry name" value="Rib_uL2_dom2"/>
</dbReference>
<dbReference type="InterPro" id="IPR001884">
    <property type="entry name" value="IF5A-like"/>
</dbReference>
<dbReference type="SUPFAM" id="SSF50104">
    <property type="entry name" value="Translation proteins SH3-like domain"/>
    <property type="match status" value="1"/>
</dbReference>
<reference evidence="1 2" key="1">
    <citation type="submission" date="2018-02" db="EMBL/GenBank/DDBJ databases">
        <title>The genomes of Aspergillus section Nigri reveals drivers in fungal speciation.</title>
        <authorList>
            <consortium name="DOE Joint Genome Institute"/>
            <person name="Vesth T.C."/>
            <person name="Nybo J."/>
            <person name="Theobald S."/>
            <person name="Brandl J."/>
            <person name="Frisvad J.C."/>
            <person name="Nielsen K.F."/>
            <person name="Lyhne E.K."/>
            <person name="Kogle M.E."/>
            <person name="Kuo A."/>
            <person name="Riley R."/>
            <person name="Clum A."/>
            <person name="Nolan M."/>
            <person name="Lipzen A."/>
            <person name="Salamov A."/>
            <person name="Henrissat B."/>
            <person name="Wiebenga A."/>
            <person name="De vries R.P."/>
            <person name="Grigoriev I.V."/>
            <person name="Mortensen U.H."/>
            <person name="Andersen M.R."/>
            <person name="Baker S.E."/>
        </authorList>
    </citation>
    <scope>NUCLEOTIDE SEQUENCE [LARGE SCALE GENOMIC DNA]</scope>
    <source>
        <strain evidence="1 2">CBS 707.79</strain>
    </source>
</reference>
<keyword evidence="2" id="KW-1185">Reference proteome</keyword>
<dbReference type="Gene3D" id="2.40.50.140">
    <property type="entry name" value="Nucleic acid-binding proteins"/>
    <property type="match status" value="1"/>
</dbReference>
<accession>A0A319DC45</accession>
<protein>
    <recommendedName>
        <fullName evidence="3">Translation elongation factor IF5A C-terminal domain-containing protein</fullName>
    </recommendedName>
</protein>
<dbReference type="EMBL" id="KZ826077">
    <property type="protein sequence ID" value="PYH88623.1"/>
    <property type="molecule type" value="Genomic_DNA"/>
</dbReference>
<dbReference type="GO" id="GO:0003746">
    <property type="term" value="F:translation elongation factor activity"/>
    <property type="evidence" value="ECO:0007669"/>
    <property type="project" value="InterPro"/>
</dbReference>
<evidence type="ECO:0000313" key="1">
    <source>
        <dbReference type="EMBL" id="PYH88623.1"/>
    </source>
</evidence>